<dbReference type="InterPro" id="IPR052155">
    <property type="entry name" value="Biofilm_reg_signaling"/>
</dbReference>
<dbReference type="Pfam" id="PF00563">
    <property type="entry name" value="EAL"/>
    <property type="match status" value="1"/>
</dbReference>
<dbReference type="InterPro" id="IPR043128">
    <property type="entry name" value="Rev_trsase/Diguanyl_cyclase"/>
</dbReference>
<evidence type="ECO:0000256" key="1">
    <source>
        <dbReference type="SAM" id="Phobius"/>
    </source>
</evidence>
<dbReference type="EMBL" id="AEAG01001012">
    <property type="protein sequence ID" value="EGH24690.1"/>
    <property type="molecule type" value="Genomic_DNA"/>
</dbReference>
<dbReference type="CDD" id="cd01948">
    <property type="entry name" value="EAL"/>
    <property type="match status" value="1"/>
</dbReference>
<dbReference type="InterPro" id="IPR030476">
    <property type="entry name" value="Pentaxin_CS"/>
</dbReference>
<feature type="domain" description="GGDEF" evidence="3">
    <location>
        <begin position="100"/>
        <end position="233"/>
    </location>
</feature>
<proteinExistence type="predicted"/>
<sequence>ALITAVIVNTAFVIFFASTHNITFIATAANIVLVSIGMLIILRYQYRDFTSLVNAQFKTEQLSNANLMLANRDSLTGLPNRRHFFQTLDTAMNEALLQRSGLAVGVLDLDGFKPVNDLYGHSVGDRLLMLVAERLTTAASDTVHVSRLGGDEFALVIKGDISNEALLMFGKHLCTLMHESFELSEIPIQIGATLGFATYPATADNATQLFEYADYALYQGKNHNPGSTCLFSASHREQLSADGVTEQALRRANLKTEFHVLFQPIIESCTRETVAFEALARWDSPVLGAVSPAHFIPIAERIGMINELTAPLLTQALQRAMSWPSPIRLSFNLSAHDCATWESVKRIVEIIENSGFD</sequence>
<dbReference type="Gene3D" id="3.20.20.450">
    <property type="entry name" value="EAL domain"/>
    <property type="match status" value="1"/>
</dbReference>
<keyword evidence="1" id="KW-0812">Transmembrane</keyword>
<dbReference type="AlphaFoldDB" id="A0A656GHB5"/>
<dbReference type="PROSITE" id="PS50887">
    <property type="entry name" value="GGDEF"/>
    <property type="match status" value="1"/>
</dbReference>
<evidence type="ECO:0000313" key="5">
    <source>
        <dbReference type="Proteomes" id="UP000003465"/>
    </source>
</evidence>
<comment type="caution">
    <text evidence="4">The sequence shown here is derived from an EMBL/GenBank/DDBJ whole genome shotgun (WGS) entry which is preliminary data.</text>
</comment>
<dbReference type="NCBIfam" id="TIGR00254">
    <property type="entry name" value="GGDEF"/>
    <property type="match status" value="1"/>
</dbReference>
<feature type="transmembrane region" description="Helical" evidence="1">
    <location>
        <begin position="22"/>
        <end position="42"/>
    </location>
</feature>
<protein>
    <submittedName>
        <fullName evidence="4">GGDEF domain/EAL domain-containing protein</fullName>
    </submittedName>
</protein>
<dbReference type="InterPro" id="IPR035919">
    <property type="entry name" value="EAL_sf"/>
</dbReference>
<dbReference type="Proteomes" id="UP000003465">
    <property type="component" value="Unassembled WGS sequence"/>
</dbReference>
<dbReference type="SUPFAM" id="SSF141868">
    <property type="entry name" value="EAL domain-like"/>
    <property type="match status" value="1"/>
</dbReference>
<gene>
    <name evidence="4" type="ORF">PSYMO_25869</name>
</gene>
<dbReference type="PANTHER" id="PTHR44757:SF2">
    <property type="entry name" value="BIOFILM ARCHITECTURE MAINTENANCE PROTEIN MBAA"/>
    <property type="match status" value="1"/>
</dbReference>
<evidence type="ECO:0000259" key="2">
    <source>
        <dbReference type="PROSITE" id="PS50883"/>
    </source>
</evidence>
<keyword evidence="1" id="KW-1133">Transmembrane helix</keyword>
<keyword evidence="1" id="KW-0472">Membrane</keyword>
<name>A0A656GHB5_PSEA0</name>
<dbReference type="Gene3D" id="3.30.70.270">
    <property type="match status" value="1"/>
</dbReference>
<dbReference type="SMART" id="SM00267">
    <property type="entry name" value="GGDEF"/>
    <property type="match status" value="1"/>
</dbReference>
<evidence type="ECO:0000259" key="3">
    <source>
        <dbReference type="PROSITE" id="PS50887"/>
    </source>
</evidence>
<dbReference type="InterPro" id="IPR000160">
    <property type="entry name" value="GGDEF_dom"/>
</dbReference>
<organism evidence="4 5">
    <name type="scientific">Pseudomonas amygdali pv. mori str. 301020</name>
    <dbReference type="NCBI Taxonomy" id="629261"/>
    <lineage>
        <taxon>Bacteria</taxon>
        <taxon>Pseudomonadati</taxon>
        <taxon>Pseudomonadota</taxon>
        <taxon>Gammaproteobacteria</taxon>
        <taxon>Pseudomonadales</taxon>
        <taxon>Pseudomonadaceae</taxon>
        <taxon>Pseudomonas</taxon>
        <taxon>Pseudomonas amygdali</taxon>
    </lineage>
</organism>
<dbReference type="CDD" id="cd01949">
    <property type="entry name" value="GGDEF"/>
    <property type="match status" value="1"/>
</dbReference>
<dbReference type="SMART" id="SM00052">
    <property type="entry name" value="EAL"/>
    <property type="match status" value="1"/>
</dbReference>
<dbReference type="Pfam" id="PF00990">
    <property type="entry name" value="GGDEF"/>
    <property type="match status" value="1"/>
</dbReference>
<dbReference type="InterPro" id="IPR029787">
    <property type="entry name" value="Nucleotide_cyclase"/>
</dbReference>
<dbReference type="PROSITE" id="PS00289">
    <property type="entry name" value="PTX_1"/>
    <property type="match status" value="1"/>
</dbReference>
<dbReference type="SUPFAM" id="SSF55073">
    <property type="entry name" value="Nucleotide cyclase"/>
    <property type="match status" value="1"/>
</dbReference>
<dbReference type="InterPro" id="IPR001633">
    <property type="entry name" value="EAL_dom"/>
</dbReference>
<evidence type="ECO:0000313" key="4">
    <source>
        <dbReference type="EMBL" id="EGH24690.1"/>
    </source>
</evidence>
<accession>A0A656GHB5</accession>
<feature type="non-terminal residue" evidence="4">
    <location>
        <position position="1"/>
    </location>
</feature>
<feature type="non-terminal residue" evidence="4">
    <location>
        <position position="357"/>
    </location>
</feature>
<reference evidence="4 5" key="1">
    <citation type="journal article" date="2011" name="PLoS Pathog.">
        <title>Dynamic evolution of pathogenicity revealed by sequencing and comparative genomics of 19 Pseudomonas syringae isolates.</title>
        <authorList>
            <person name="Baltrus D.A."/>
            <person name="Nishimura M.T."/>
            <person name="Romanchuk A."/>
            <person name="Chang J.H."/>
            <person name="Mukhtar M.S."/>
            <person name="Cherkis K."/>
            <person name="Roach J."/>
            <person name="Grant S.R."/>
            <person name="Jones C.D."/>
            <person name="Dangl J.L."/>
        </authorList>
    </citation>
    <scope>NUCLEOTIDE SEQUENCE [LARGE SCALE GENOMIC DNA]</scope>
    <source>
        <strain evidence="4 5">301020</strain>
    </source>
</reference>
<dbReference type="PROSITE" id="PS50883">
    <property type="entry name" value="EAL"/>
    <property type="match status" value="1"/>
</dbReference>
<dbReference type="PANTHER" id="PTHR44757">
    <property type="entry name" value="DIGUANYLATE CYCLASE DGCP"/>
    <property type="match status" value="1"/>
</dbReference>
<feature type="domain" description="EAL" evidence="2">
    <location>
        <begin position="242"/>
        <end position="357"/>
    </location>
</feature>